<accession>A0A0F6Z4P9</accession>
<keyword evidence="2" id="KW-1185">Reference proteome</keyword>
<dbReference type="EMBL" id="CP011309">
    <property type="protein sequence ID" value="AKF27012.1"/>
    <property type="molecule type" value="Genomic_DNA"/>
</dbReference>
<name>A0A0F6Z4P9_9CORY</name>
<dbReference type="PATRIC" id="fig|92706.3.peg.1099"/>
<gene>
    <name evidence="1" type="ORF">YH66_05295</name>
</gene>
<dbReference type="HOGENOM" id="CLU_2218022_0_0_11"/>
<dbReference type="Proteomes" id="UP000034037">
    <property type="component" value="Chromosome"/>
</dbReference>
<proteinExistence type="predicted"/>
<dbReference type="AlphaFoldDB" id="A0A0F6Z4P9"/>
<evidence type="ECO:0000313" key="2">
    <source>
        <dbReference type="Proteomes" id="UP000034037"/>
    </source>
</evidence>
<organism evidence="1 2">
    <name type="scientific">[Brevibacterium] flavum</name>
    <dbReference type="NCBI Taxonomy" id="92706"/>
    <lineage>
        <taxon>Bacteria</taxon>
        <taxon>Bacillati</taxon>
        <taxon>Actinomycetota</taxon>
        <taxon>Actinomycetes</taxon>
        <taxon>Mycobacteriales</taxon>
        <taxon>Corynebacteriaceae</taxon>
        <taxon>Corynebacterium</taxon>
    </lineage>
</organism>
<dbReference type="RefSeq" id="WP_003860159.1">
    <property type="nucleotide sequence ID" value="NZ_CP011309.1"/>
</dbReference>
<reference evidence="1 2" key="1">
    <citation type="submission" date="2015-04" db="EMBL/GenBank/DDBJ databases">
        <title>Complete Genome Sequence of Brevibacterium flavum ATCC 15168.</title>
        <authorList>
            <person name="Ahn J."/>
            <person name="Park G."/>
            <person name="Jeon W."/>
            <person name="Jang Y."/>
            <person name="Jang M."/>
            <person name="Lee H."/>
            <person name="Lee H."/>
        </authorList>
    </citation>
    <scope>NUCLEOTIDE SEQUENCE [LARGE SCALE GENOMIC DNA]</scope>
    <source>
        <strain evidence="1 2">ATCC 15168</strain>
    </source>
</reference>
<sequence length="106" mass="11520">MAPSKKTTRPGVDAALAAEAAEEKYVTFPVTIGGQEIDVTVVRDPMKLPRRATRFLGRKDPEAVSILTEMMLGAEQLAKVDELDPTVEEFMEITTAWAEATGVQGK</sequence>
<protein>
    <submittedName>
        <fullName evidence="1">Uncharacterized protein</fullName>
    </submittedName>
</protein>
<evidence type="ECO:0000313" key="1">
    <source>
        <dbReference type="EMBL" id="AKF27012.1"/>
    </source>
</evidence>